<evidence type="ECO:0000256" key="6">
    <source>
        <dbReference type="ARBA" id="ARBA00022723"/>
    </source>
</evidence>
<evidence type="ECO:0000256" key="4">
    <source>
        <dbReference type="ARBA" id="ARBA00022559"/>
    </source>
</evidence>
<evidence type="ECO:0000256" key="8">
    <source>
        <dbReference type="ARBA" id="ARBA00022821"/>
    </source>
</evidence>
<keyword evidence="7" id="KW-0925">Oxylipin biosynthesis</keyword>
<dbReference type="Proteomes" id="UP000239757">
    <property type="component" value="Unassembled WGS sequence"/>
</dbReference>
<keyword evidence="13" id="KW-0443">Lipid metabolism</keyword>
<keyword evidence="8" id="KW-0611">Plant defense</keyword>
<keyword evidence="6 15" id="KW-0479">Metal-binding</keyword>
<keyword evidence="11" id="KW-0560">Oxidoreductase</keyword>
<dbReference type="InterPro" id="IPR019791">
    <property type="entry name" value="Haem_peroxidase_animal"/>
</dbReference>
<keyword evidence="5 15" id="KW-0349">Heme</keyword>
<evidence type="ECO:0000256" key="13">
    <source>
        <dbReference type="ARBA" id="ARBA00023098"/>
    </source>
</evidence>
<evidence type="ECO:0008006" key="18">
    <source>
        <dbReference type="Google" id="ProtNLM"/>
    </source>
</evidence>
<evidence type="ECO:0000256" key="3">
    <source>
        <dbReference type="ARBA" id="ARBA00022516"/>
    </source>
</evidence>
<reference evidence="16 17" key="1">
    <citation type="submission" date="2015-01" db="EMBL/GenBank/DDBJ databases">
        <title>Genome of allotetraploid Gossypium barbadense reveals genomic plasticity and fiber elongation in cotton evolution.</title>
        <authorList>
            <person name="Chen X."/>
            <person name="Liu X."/>
            <person name="Zhao B."/>
            <person name="Zheng H."/>
            <person name="Hu Y."/>
            <person name="Lu G."/>
            <person name="Yang C."/>
            <person name="Chen J."/>
            <person name="Shan C."/>
            <person name="Zhang L."/>
            <person name="Zhou Y."/>
            <person name="Wang L."/>
            <person name="Guo W."/>
            <person name="Bai Y."/>
            <person name="Ruan J."/>
            <person name="Shangguan X."/>
            <person name="Mao Y."/>
            <person name="Jiang J."/>
            <person name="Zhu Y."/>
            <person name="Lei J."/>
            <person name="Kang H."/>
            <person name="Chen S."/>
            <person name="He X."/>
            <person name="Wang R."/>
            <person name="Wang Y."/>
            <person name="Chen J."/>
            <person name="Wang L."/>
            <person name="Yu S."/>
            <person name="Wang B."/>
            <person name="Wei J."/>
            <person name="Song S."/>
            <person name="Lu X."/>
            <person name="Gao Z."/>
            <person name="Gu W."/>
            <person name="Deng X."/>
            <person name="Ma D."/>
            <person name="Wang S."/>
            <person name="Liang W."/>
            <person name="Fang L."/>
            <person name="Cai C."/>
            <person name="Zhu X."/>
            <person name="Zhou B."/>
            <person name="Zhang Y."/>
            <person name="Chen Z."/>
            <person name="Xu S."/>
            <person name="Zhu R."/>
            <person name="Wang S."/>
            <person name="Zhang T."/>
            <person name="Zhao G."/>
        </authorList>
    </citation>
    <scope>NUCLEOTIDE SEQUENCE [LARGE SCALE GENOMIC DNA]</scope>
    <source>
        <strain evidence="17">cv. Xinhai21</strain>
        <tissue evidence="16">Leaf</tissue>
    </source>
</reference>
<dbReference type="InterPro" id="IPR037120">
    <property type="entry name" value="Haem_peroxidase_sf_animal"/>
</dbReference>
<proteinExistence type="predicted"/>
<dbReference type="GO" id="GO:0046872">
    <property type="term" value="F:metal ion binding"/>
    <property type="evidence" value="ECO:0007669"/>
    <property type="project" value="UniProtKB-KW"/>
</dbReference>
<dbReference type="GO" id="GO:0031408">
    <property type="term" value="P:oxylipin biosynthetic process"/>
    <property type="evidence" value="ECO:0007669"/>
    <property type="project" value="UniProtKB-KW"/>
</dbReference>
<keyword evidence="12 15" id="KW-0408">Iron</keyword>
<dbReference type="GO" id="GO:0006633">
    <property type="term" value="P:fatty acid biosynthetic process"/>
    <property type="evidence" value="ECO:0007669"/>
    <property type="project" value="UniProtKB-KW"/>
</dbReference>
<keyword evidence="9" id="KW-0276">Fatty acid metabolism</keyword>
<dbReference type="InterPro" id="IPR010255">
    <property type="entry name" value="Haem_peroxidase_sf"/>
</dbReference>
<evidence type="ECO:0000256" key="9">
    <source>
        <dbReference type="ARBA" id="ARBA00022832"/>
    </source>
</evidence>
<sequence length="590" mass="67135">MAFITKTLLNNILRRFIHQDFHEAVSSMTITDAFLFLMVHSVDKLGIWHRLPVILGLIYLAVRRHLHQQYNLINVGKTPSGVRFSPGDYPYRTADGSYNDPFNEGAGSQGSFFGRNIMPVHQTDKVELIAPKEVANKCPLSSFKFYPTREFPTGFYDIKSGAKNIRTPWWDGSVIYGSNKERLQKVRTFTDGKLKISEDGLLQQDEDGIPISGDIRNSWAGVSTLQALFIKEHNAVCDTLKKEYPDLNDEELYRYARLVTSAVIAKIHTIDWTVELLKTDMLLAGMRANWYGLLGKKFKDTFGHVGGSSLGGLVGLRKPVNHAVPYSLTEEFTSVYRLHQLLPDSIHLRNINVAPGPNKSPPLLEEVPMPESIGHKGENTLSQIGFTRQFVSMGHQACGALELWNYPSWLRDLVAQDVDGKDRPDHVDLAALEIYRDRERKVARYNQFRRALLLIPISKWEDLTEDKNAIEVLKDVYGDDVEELDLMVGLMAEKKIKGFAISETAFIVFLLMATRRLEADRFFTSDFNEETYTKKGFEWVNTTESLKDVLDRHYPEIPKKWINSTSAFSVWDSPPNAPNPIPLYLRFPTS</sequence>
<keyword evidence="4" id="KW-0575">Peroxidase</keyword>
<evidence type="ECO:0000256" key="7">
    <source>
        <dbReference type="ARBA" id="ARBA00022767"/>
    </source>
</evidence>
<comment type="cofactor">
    <cofactor evidence="1">
        <name>Ca(2+)</name>
        <dbReference type="ChEBI" id="CHEBI:29108"/>
    </cofactor>
</comment>
<dbReference type="Pfam" id="PF03098">
    <property type="entry name" value="An_peroxidase"/>
    <property type="match status" value="1"/>
</dbReference>
<comment type="cofactor">
    <cofactor evidence="2">
        <name>heme b</name>
        <dbReference type="ChEBI" id="CHEBI:60344"/>
    </cofactor>
</comment>
<dbReference type="SUPFAM" id="SSF48113">
    <property type="entry name" value="Heme-dependent peroxidases"/>
    <property type="match status" value="1"/>
</dbReference>
<dbReference type="PANTHER" id="PTHR11903">
    <property type="entry name" value="PROSTAGLANDIN G/H SYNTHASE"/>
    <property type="match status" value="1"/>
</dbReference>
<evidence type="ECO:0000256" key="11">
    <source>
        <dbReference type="ARBA" id="ARBA00023002"/>
    </source>
</evidence>
<keyword evidence="10" id="KW-0223">Dioxygenase</keyword>
<evidence type="ECO:0000256" key="15">
    <source>
        <dbReference type="PIRSR" id="PIRSR619791-2"/>
    </source>
</evidence>
<dbReference type="InterPro" id="IPR050783">
    <property type="entry name" value="Oxylipin_biosynth_metab"/>
</dbReference>
<organism evidence="16 17">
    <name type="scientific">Gossypium barbadense</name>
    <name type="common">Sea Island cotton</name>
    <name type="synonym">Hibiscus barbadensis</name>
    <dbReference type="NCBI Taxonomy" id="3634"/>
    <lineage>
        <taxon>Eukaryota</taxon>
        <taxon>Viridiplantae</taxon>
        <taxon>Streptophyta</taxon>
        <taxon>Embryophyta</taxon>
        <taxon>Tracheophyta</taxon>
        <taxon>Spermatophyta</taxon>
        <taxon>Magnoliopsida</taxon>
        <taxon>eudicotyledons</taxon>
        <taxon>Gunneridae</taxon>
        <taxon>Pentapetalae</taxon>
        <taxon>rosids</taxon>
        <taxon>malvids</taxon>
        <taxon>Malvales</taxon>
        <taxon>Malvaceae</taxon>
        <taxon>Malvoideae</taxon>
        <taxon>Gossypium</taxon>
    </lineage>
</organism>
<evidence type="ECO:0000256" key="10">
    <source>
        <dbReference type="ARBA" id="ARBA00022964"/>
    </source>
</evidence>
<dbReference type="PANTHER" id="PTHR11903:SF11">
    <property type="entry name" value="ALPHA-DIOXYGENASE 1"/>
    <property type="match status" value="1"/>
</dbReference>
<feature type="binding site" description="axial binding residue" evidence="15">
    <location>
        <position position="339"/>
    </location>
    <ligand>
        <name>heme b</name>
        <dbReference type="ChEBI" id="CHEBI:60344"/>
    </ligand>
    <ligandPart>
        <name>Fe</name>
        <dbReference type="ChEBI" id="CHEBI:18248"/>
    </ligandPart>
</feature>
<dbReference type="GO" id="GO:0006952">
    <property type="term" value="P:defense response"/>
    <property type="evidence" value="ECO:0007669"/>
    <property type="project" value="UniProtKB-KW"/>
</dbReference>
<protein>
    <recommendedName>
        <fullName evidence="18">Alpha-dioxygenase 1</fullName>
    </recommendedName>
</protein>
<gene>
    <name evidence="16" type="ORF">GOBAR_AA14729</name>
</gene>
<dbReference type="GO" id="GO:0004601">
    <property type="term" value="F:peroxidase activity"/>
    <property type="evidence" value="ECO:0007669"/>
    <property type="project" value="UniProtKB-KW"/>
</dbReference>
<accession>A0A2P5XRE1</accession>
<dbReference type="CDD" id="cd09818">
    <property type="entry name" value="PIOX_like"/>
    <property type="match status" value="1"/>
</dbReference>
<keyword evidence="3" id="KW-0444">Lipid biosynthesis</keyword>
<name>A0A2P5XRE1_GOSBA</name>
<dbReference type="InterPro" id="IPR034815">
    <property type="entry name" value="A_dioxygenase"/>
</dbReference>
<dbReference type="GO" id="GO:0006979">
    <property type="term" value="P:response to oxidative stress"/>
    <property type="evidence" value="ECO:0007669"/>
    <property type="project" value="InterPro"/>
</dbReference>
<dbReference type="GO" id="GO:0020037">
    <property type="term" value="F:heme binding"/>
    <property type="evidence" value="ECO:0007669"/>
    <property type="project" value="InterPro"/>
</dbReference>
<evidence type="ECO:0000313" key="17">
    <source>
        <dbReference type="Proteomes" id="UP000239757"/>
    </source>
</evidence>
<dbReference type="AlphaFoldDB" id="A0A2P5XRE1"/>
<keyword evidence="14" id="KW-0275">Fatty acid biosynthesis</keyword>
<dbReference type="PROSITE" id="PS50292">
    <property type="entry name" value="PEROXIDASE_3"/>
    <property type="match status" value="1"/>
</dbReference>
<evidence type="ECO:0000256" key="2">
    <source>
        <dbReference type="ARBA" id="ARBA00001970"/>
    </source>
</evidence>
<dbReference type="EMBL" id="KZ664371">
    <property type="protein sequence ID" value="PPS05910.1"/>
    <property type="molecule type" value="Genomic_DNA"/>
</dbReference>
<evidence type="ECO:0000256" key="1">
    <source>
        <dbReference type="ARBA" id="ARBA00001913"/>
    </source>
</evidence>
<evidence type="ECO:0000256" key="14">
    <source>
        <dbReference type="ARBA" id="ARBA00023160"/>
    </source>
</evidence>
<dbReference type="GO" id="GO:0016702">
    <property type="term" value="F:oxidoreductase activity, acting on single donors with incorporation of molecular oxygen, incorporation of two atoms of oxygen"/>
    <property type="evidence" value="ECO:0007669"/>
    <property type="project" value="TreeGrafter"/>
</dbReference>
<dbReference type="Gene3D" id="1.10.640.10">
    <property type="entry name" value="Haem peroxidase domain superfamily, animal type"/>
    <property type="match status" value="1"/>
</dbReference>
<evidence type="ECO:0000256" key="12">
    <source>
        <dbReference type="ARBA" id="ARBA00023004"/>
    </source>
</evidence>
<evidence type="ECO:0000256" key="5">
    <source>
        <dbReference type="ARBA" id="ARBA00022617"/>
    </source>
</evidence>
<evidence type="ECO:0000313" key="16">
    <source>
        <dbReference type="EMBL" id="PPS05910.1"/>
    </source>
</evidence>
<dbReference type="OrthoDB" id="823504at2759"/>